<dbReference type="GO" id="GO:0015297">
    <property type="term" value="F:antiporter activity"/>
    <property type="evidence" value="ECO:0007669"/>
    <property type="project" value="UniProtKB-KW"/>
</dbReference>
<keyword evidence="5 11" id="KW-1133">Transmembrane helix</keyword>
<comment type="similarity">
    <text evidence="10">Belongs to the NhaD Na(+)/H(+) (TC 2.A.62) antiporter family.</text>
</comment>
<dbReference type="Pfam" id="PF03600">
    <property type="entry name" value="CitMHS"/>
    <property type="match status" value="1"/>
</dbReference>
<comment type="subcellular location">
    <subcellularLocation>
        <location evidence="1">Membrane</location>
        <topology evidence="1">Multi-pass membrane protein</topology>
    </subcellularLocation>
</comment>
<evidence type="ECO:0000256" key="5">
    <source>
        <dbReference type="ARBA" id="ARBA00022989"/>
    </source>
</evidence>
<dbReference type="Proteomes" id="UP001318760">
    <property type="component" value="Unassembled WGS sequence"/>
</dbReference>
<dbReference type="EMBL" id="JADBHS010000007">
    <property type="protein sequence ID" value="MBE2986432.1"/>
    <property type="molecule type" value="Genomic_DNA"/>
</dbReference>
<feature type="transmembrane region" description="Helical" evidence="11">
    <location>
        <begin position="327"/>
        <end position="346"/>
    </location>
</feature>
<keyword evidence="9" id="KW-0739">Sodium transport</keyword>
<dbReference type="GO" id="GO:0016020">
    <property type="term" value="C:membrane"/>
    <property type="evidence" value="ECO:0007669"/>
    <property type="project" value="UniProtKB-SubCell"/>
</dbReference>
<dbReference type="GO" id="GO:0006814">
    <property type="term" value="P:sodium ion transport"/>
    <property type="evidence" value="ECO:0007669"/>
    <property type="project" value="UniProtKB-KW"/>
</dbReference>
<accession>A0AAW3ZVL3</accession>
<proteinExistence type="inferred from homology"/>
<reference evidence="14 17" key="2">
    <citation type="submission" date="2020-10" db="EMBL/GenBank/DDBJ databases">
        <title>Campylobacter californiensis sp. nov. isolated from cattle and feral swine in California.</title>
        <authorList>
            <person name="Miller W.G."/>
        </authorList>
    </citation>
    <scope>NUCLEOTIDE SEQUENCE [LARGE SCALE GENOMIC DNA]</scope>
    <source>
        <strain evidence="14 17">RM12919</strain>
    </source>
</reference>
<dbReference type="InterPro" id="IPR004680">
    <property type="entry name" value="Cit_transptr-like_dom"/>
</dbReference>
<name>A0AAW3ZVL3_9BACT</name>
<dbReference type="AlphaFoldDB" id="A0AAW3ZVL3"/>
<feature type="transmembrane region" description="Helical" evidence="11">
    <location>
        <begin position="63"/>
        <end position="83"/>
    </location>
</feature>
<feature type="signal peptide" evidence="12">
    <location>
        <begin position="1"/>
        <end position="18"/>
    </location>
</feature>
<feature type="transmembrane region" description="Helical" evidence="11">
    <location>
        <begin position="95"/>
        <end position="118"/>
    </location>
</feature>
<evidence type="ECO:0000256" key="9">
    <source>
        <dbReference type="ARBA" id="ARBA00023201"/>
    </source>
</evidence>
<evidence type="ECO:0000256" key="6">
    <source>
        <dbReference type="ARBA" id="ARBA00023053"/>
    </source>
</evidence>
<dbReference type="RefSeq" id="WP_170016213.1">
    <property type="nucleotide sequence ID" value="NZ_CP012545.1"/>
</dbReference>
<feature type="transmembrane region" description="Helical" evidence="11">
    <location>
        <begin position="217"/>
        <end position="236"/>
    </location>
</feature>
<comment type="caution">
    <text evidence="15">The sequence shown here is derived from an EMBL/GenBank/DDBJ whole genome shotgun (WGS) entry which is preliminary data.</text>
</comment>
<evidence type="ECO:0000313" key="15">
    <source>
        <dbReference type="EMBL" id="MBE3608101.1"/>
    </source>
</evidence>
<sequence>MKILSLMLLMLCSLFASGAESAGAEHIDLSTTWVGILCLIIFVVGYYFIAAEEKYHVNKAKPALFIGTFMFMLIGIYMVIHGMDVHPLNNEVNHLILEIAQIVFFLTVAMTYIEALIDRDVFNTLKYNLVSKGYTYKKLFWLTGVIAFFLSPVADNLTTALILSTVLLTIDRTNKPFLVAGAINIVVAANAGGAWSPFGDITTLMVWAAGKAPFVDFLSLFPASIIGWLVTALLLVKSVPEGSPHFDPENEPKFSIKKGGKVIIYLGVFTIVSAVLGHQLFHLPAMFGMMFGMSLLGIYTYIFKKVNKTEEPIGLFHFMSKIENDTLIFFFGILSAVGALHFLGFLDYLIKLYDVFGLSAINIAVGFVSAIVDNVPVMSAVLKSNPSMGLDQWLLVTLTAGIGGSMISFGSAAGVGVMGKLKGIYTFGAHMSQAWKIVVGYVVSIAIWYVQFEILGIY</sequence>
<evidence type="ECO:0000259" key="13">
    <source>
        <dbReference type="Pfam" id="PF03600"/>
    </source>
</evidence>
<keyword evidence="6" id="KW-0915">Sodium</keyword>
<evidence type="ECO:0000256" key="11">
    <source>
        <dbReference type="SAM" id="Phobius"/>
    </source>
</evidence>
<dbReference type="Proteomes" id="UP000650616">
    <property type="component" value="Unassembled WGS sequence"/>
</dbReference>
<evidence type="ECO:0000256" key="10">
    <source>
        <dbReference type="ARBA" id="ARBA00025753"/>
    </source>
</evidence>
<feature type="transmembrane region" description="Helical" evidence="11">
    <location>
        <begin position="352"/>
        <end position="372"/>
    </location>
</feature>
<evidence type="ECO:0000256" key="7">
    <source>
        <dbReference type="ARBA" id="ARBA00023065"/>
    </source>
</evidence>
<evidence type="ECO:0000256" key="3">
    <source>
        <dbReference type="ARBA" id="ARBA00022449"/>
    </source>
</evidence>
<dbReference type="InterPro" id="IPR045016">
    <property type="entry name" value="NhaD-like"/>
</dbReference>
<keyword evidence="16" id="KW-1185">Reference proteome</keyword>
<evidence type="ECO:0000313" key="17">
    <source>
        <dbReference type="Proteomes" id="UP001318760"/>
    </source>
</evidence>
<evidence type="ECO:0000313" key="14">
    <source>
        <dbReference type="EMBL" id="MBE2986432.1"/>
    </source>
</evidence>
<dbReference type="PANTHER" id="PTHR43269:SF2">
    <property type="entry name" value="SODIUM_PROTON ANTIPORTER 1-RELATED"/>
    <property type="match status" value="1"/>
</dbReference>
<reference evidence="15 16" key="1">
    <citation type="submission" date="2015-08" db="EMBL/GenBank/DDBJ databases">
        <title>Comparative genomics of the Campylobacter concisus group.</title>
        <authorList>
            <person name="Yee E."/>
            <person name="Chapman M.H."/>
            <person name="Huynh S."/>
            <person name="Bono J.L."/>
            <person name="On S.L."/>
            <person name="St Leger J."/>
            <person name="Foster G."/>
            <person name="Parker C.T."/>
            <person name="Miller W.G."/>
        </authorList>
    </citation>
    <scope>NUCLEOTIDE SEQUENCE [LARGE SCALE GENOMIC DNA]</scope>
    <source>
        <strain evidence="15 16">RM9337</strain>
    </source>
</reference>
<feature type="transmembrane region" description="Helical" evidence="11">
    <location>
        <begin position="262"/>
        <end position="281"/>
    </location>
</feature>
<keyword evidence="3" id="KW-0050">Antiport</keyword>
<keyword evidence="2" id="KW-0813">Transport</keyword>
<evidence type="ECO:0000256" key="8">
    <source>
        <dbReference type="ARBA" id="ARBA00023136"/>
    </source>
</evidence>
<feature type="chain" id="PRO_5044718285" evidence="12">
    <location>
        <begin position="19"/>
        <end position="458"/>
    </location>
</feature>
<feature type="transmembrane region" description="Helical" evidence="11">
    <location>
        <begin position="393"/>
        <end position="414"/>
    </location>
</feature>
<evidence type="ECO:0000313" key="16">
    <source>
        <dbReference type="Proteomes" id="UP000650616"/>
    </source>
</evidence>
<organism evidence="15 16">
    <name type="scientific">Campylobacter californiensis</name>
    <dbReference type="NCBI Taxonomy" id="1032243"/>
    <lineage>
        <taxon>Bacteria</taxon>
        <taxon>Pseudomonadati</taxon>
        <taxon>Campylobacterota</taxon>
        <taxon>Epsilonproteobacteria</taxon>
        <taxon>Campylobacterales</taxon>
        <taxon>Campylobacteraceae</taxon>
        <taxon>Campylobacter</taxon>
    </lineage>
</organism>
<evidence type="ECO:0000256" key="4">
    <source>
        <dbReference type="ARBA" id="ARBA00022692"/>
    </source>
</evidence>
<dbReference type="EMBL" id="LIWG01000005">
    <property type="protein sequence ID" value="MBE3608101.1"/>
    <property type="molecule type" value="Genomic_DNA"/>
</dbReference>
<dbReference type="PANTHER" id="PTHR43269">
    <property type="entry name" value="SODIUM/PROTON ANTIPORTER 1-RELATED"/>
    <property type="match status" value="1"/>
</dbReference>
<evidence type="ECO:0000256" key="2">
    <source>
        <dbReference type="ARBA" id="ARBA00022448"/>
    </source>
</evidence>
<keyword evidence="7" id="KW-0406">Ion transport</keyword>
<evidence type="ECO:0000256" key="12">
    <source>
        <dbReference type="SAM" id="SignalP"/>
    </source>
</evidence>
<gene>
    <name evidence="15" type="primary">nhaD</name>
    <name evidence="14" type="ORF">CCAL12919_04710</name>
    <name evidence="15" type="ORF">CCAL9337_05075</name>
</gene>
<keyword evidence="8 11" id="KW-0472">Membrane</keyword>
<feature type="transmembrane region" description="Helical" evidence="11">
    <location>
        <begin position="287"/>
        <end position="306"/>
    </location>
</feature>
<protein>
    <submittedName>
        <fullName evidence="15">Sodium:proton antiporter NhaD</fullName>
    </submittedName>
</protein>
<feature type="domain" description="Citrate transporter-like" evidence="13">
    <location>
        <begin position="49"/>
        <end position="401"/>
    </location>
</feature>
<feature type="transmembrane region" description="Helical" evidence="11">
    <location>
        <begin position="434"/>
        <end position="452"/>
    </location>
</feature>
<keyword evidence="12" id="KW-0732">Signal</keyword>
<dbReference type="NCBIfam" id="NF038006">
    <property type="entry name" value="NhaD_1"/>
    <property type="match status" value="2"/>
</dbReference>
<keyword evidence="4 11" id="KW-0812">Transmembrane</keyword>
<feature type="transmembrane region" description="Helical" evidence="11">
    <location>
        <begin position="31"/>
        <end position="51"/>
    </location>
</feature>
<evidence type="ECO:0000256" key="1">
    <source>
        <dbReference type="ARBA" id="ARBA00004141"/>
    </source>
</evidence>